<comment type="caution">
    <text evidence="8">The sequence shown here is derived from an EMBL/GenBank/DDBJ whole genome shotgun (WGS) entry which is preliminary data.</text>
</comment>
<dbReference type="PANTHER" id="PTHR31136:SF5">
    <property type="entry name" value="2-OXOADIPATE DIOXYGENASE_DECARBOXYLASE, CHLOROPLASTIC"/>
    <property type="match status" value="1"/>
</dbReference>
<evidence type="ECO:0000256" key="3">
    <source>
        <dbReference type="ARBA" id="ARBA00023002"/>
    </source>
</evidence>
<dbReference type="EMBL" id="JAQQFR010000001">
    <property type="protein sequence ID" value="MFL9877189.1"/>
    <property type="molecule type" value="Genomic_DNA"/>
</dbReference>
<dbReference type="Proteomes" id="UP001629214">
    <property type="component" value="Unassembled WGS sequence"/>
</dbReference>
<dbReference type="InterPro" id="IPR009770">
    <property type="entry name" value="HGLS"/>
</dbReference>
<dbReference type="CDD" id="cd16349">
    <property type="entry name" value="VOC_like"/>
    <property type="match status" value="1"/>
</dbReference>
<evidence type="ECO:0000256" key="5">
    <source>
        <dbReference type="ARBA" id="ARBA00035013"/>
    </source>
</evidence>
<evidence type="ECO:0000313" key="9">
    <source>
        <dbReference type="Proteomes" id="UP001629214"/>
    </source>
</evidence>
<dbReference type="SMART" id="SM01150">
    <property type="entry name" value="DUF1338"/>
    <property type="match status" value="1"/>
</dbReference>
<protein>
    <recommendedName>
        <fullName evidence="6">2-oxoadipate dioxygenase/decarboxylase</fullName>
        <ecNumber evidence="6">1.13.11.93</ecNumber>
    </recommendedName>
    <alternativeName>
        <fullName evidence="7">2-hydroxyglutarate synthase</fullName>
    </alternativeName>
</protein>
<evidence type="ECO:0000256" key="6">
    <source>
        <dbReference type="ARBA" id="ARBA00035023"/>
    </source>
</evidence>
<dbReference type="Pfam" id="PF07063">
    <property type="entry name" value="HGLS"/>
    <property type="match status" value="1"/>
</dbReference>
<keyword evidence="4" id="KW-0408">Iron</keyword>
<evidence type="ECO:0000313" key="8">
    <source>
        <dbReference type="EMBL" id="MFL9877189.1"/>
    </source>
</evidence>
<reference evidence="8 9" key="1">
    <citation type="journal article" date="2024" name="Chem. Sci.">
        <title>Discovery of megapolipeptins by genome mining of a Burkholderiales bacteria collection.</title>
        <authorList>
            <person name="Paulo B.S."/>
            <person name="Recchia M.J.J."/>
            <person name="Lee S."/>
            <person name="Fergusson C.H."/>
            <person name="Romanowski S.B."/>
            <person name="Hernandez A."/>
            <person name="Krull N."/>
            <person name="Liu D.Y."/>
            <person name="Cavanagh H."/>
            <person name="Bos A."/>
            <person name="Gray C.A."/>
            <person name="Murphy B.T."/>
            <person name="Linington R.G."/>
            <person name="Eustaquio A.S."/>
        </authorList>
    </citation>
    <scope>NUCLEOTIDE SEQUENCE [LARGE SCALE GENOMIC DNA]</scope>
    <source>
        <strain evidence="8 9">RL21-008-BIB-B</strain>
    </source>
</reference>
<keyword evidence="3" id="KW-0560">Oxidoreductase</keyword>
<evidence type="ECO:0000256" key="1">
    <source>
        <dbReference type="ARBA" id="ARBA00001954"/>
    </source>
</evidence>
<proteinExistence type="inferred from homology"/>
<dbReference type="Gene3D" id="3.10.180.50">
    <property type="match status" value="1"/>
</dbReference>
<evidence type="ECO:0000256" key="7">
    <source>
        <dbReference type="ARBA" id="ARBA00035045"/>
    </source>
</evidence>
<organism evidence="8 9">
    <name type="scientific">Herbaspirillum rhizosphaerae</name>
    <dbReference type="NCBI Taxonomy" id="346179"/>
    <lineage>
        <taxon>Bacteria</taxon>
        <taxon>Pseudomonadati</taxon>
        <taxon>Pseudomonadota</taxon>
        <taxon>Betaproteobacteria</taxon>
        <taxon>Burkholderiales</taxon>
        <taxon>Oxalobacteraceae</taxon>
        <taxon>Herbaspirillum</taxon>
    </lineage>
</organism>
<accession>A0ABW8Z266</accession>
<comment type="similarity">
    <text evidence="5">Belongs to the 2-oxoadipate dioxygenase/decarboxylase family.</text>
</comment>
<comment type="cofactor">
    <cofactor evidence="1">
        <name>Fe(2+)</name>
        <dbReference type="ChEBI" id="CHEBI:29033"/>
    </cofactor>
</comment>
<gene>
    <name evidence="8" type="ORF">PQR63_02250</name>
</gene>
<evidence type="ECO:0000256" key="2">
    <source>
        <dbReference type="ARBA" id="ARBA00022964"/>
    </source>
</evidence>
<keyword evidence="2" id="KW-0223">Dioxygenase</keyword>
<keyword evidence="9" id="KW-1185">Reference proteome</keyword>
<dbReference type="RefSeq" id="WP_408165261.1">
    <property type="nucleotide sequence ID" value="NZ_JAQQFR010000001.1"/>
</dbReference>
<sequence length="344" mass="37829">MSTNLNTLLEQTSSADTTARLFQMLDIPAGTLQPAGPTVTRLELAQALNMLLFDKLLHEVPEGAAYVGDAVRDGRKICFDHGALRTVLGAQTGALPAGEAAFTRIFLPLGYELAGLYPLDRIKMTGRVYAHADDAEGIAQFFLSELHPERFSDEFQRVVARVLSTSVDPLDARSKASLDHLTQHKTLPYDDAAALLPVLLGCFERQHALPTLADYESLLQESSEMAWIATEGNVFNHATDRVADVESLAQLQRDLGRPMKDKIEVSRNGRVRQTAFRATTVVREMADEHGQPVARKVPGSFYEFISRDHFVDEKTHQEKLDLTFDSGNAQGIFKMTAGAAAAEC</sequence>
<evidence type="ECO:0000256" key="4">
    <source>
        <dbReference type="ARBA" id="ARBA00023004"/>
    </source>
</evidence>
<name>A0ABW8Z266_9BURK</name>
<dbReference type="EC" id="1.13.11.93" evidence="6"/>
<dbReference type="PANTHER" id="PTHR31136">
    <property type="entry name" value="DUF1338 DOMAIN-CONTAINING PROTEIN"/>
    <property type="match status" value="1"/>
</dbReference>